<dbReference type="RefSeq" id="WP_040135409.1">
    <property type="nucleotide sequence ID" value="NZ_CP009889.1"/>
</dbReference>
<protein>
    <submittedName>
        <fullName evidence="2">Ribosomal-protein-serine acetyltransferase</fullName>
    </submittedName>
</protein>
<accession>A0A0A7ELK4</accession>
<dbReference type="GO" id="GO:1990189">
    <property type="term" value="F:protein N-terminal-serine acetyltransferase activity"/>
    <property type="evidence" value="ECO:0007669"/>
    <property type="project" value="TreeGrafter"/>
</dbReference>
<keyword evidence="2" id="KW-0808">Transferase</keyword>
<dbReference type="Gene3D" id="3.40.630.30">
    <property type="match status" value="1"/>
</dbReference>
<gene>
    <name evidence="2" type="ORF">OM33_17230</name>
</gene>
<proteinExistence type="predicted"/>
<dbReference type="STRING" id="1348114.OM33_17230"/>
<dbReference type="OrthoDB" id="9784707at2"/>
<sequence length="172" mass="19209">MLIKVSPHISLSSLKISDAPDILALVNHNRARLNQYLYWVEDVQCVDSAEQYIFERVNSGLNEALWFKIYFNNEMCGVFAVKSICPQTHVAELGYWLGDNAKGNGVISQIINYLPSLLAHTSAKTIEFRCLEQNHASIKVALRAGANQVGSLPNFMVANGIKQNLNIYRVAL</sequence>
<dbReference type="Pfam" id="PF13302">
    <property type="entry name" value="Acetyltransf_3"/>
    <property type="match status" value="1"/>
</dbReference>
<dbReference type="Proteomes" id="UP000030341">
    <property type="component" value="Chromosome 2"/>
</dbReference>
<dbReference type="AlphaFoldDB" id="A0A0A7ELK4"/>
<evidence type="ECO:0000313" key="3">
    <source>
        <dbReference type="Proteomes" id="UP000030341"/>
    </source>
</evidence>
<dbReference type="HOGENOM" id="CLU_013985_3_0_6"/>
<dbReference type="KEGG" id="pseo:OM33_17230"/>
<organism evidence="2 3">
    <name type="scientific">Pseudoalteromonas piratica</name>
    <dbReference type="NCBI Taxonomy" id="1348114"/>
    <lineage>
        <taxon>Bacteria</taxon>
        <taxon>Pseudomonadati</taxon>
        <taxon>Pseudomonadota</taxon>
        <taxon>Gammaproteobacteria</taxon>
        <taxon>Alteromonadales</taxon>
        <taxon>Pseudoalteromonadaceae</taxon>
        <taxon>Pseudoalteromonas</taxon>
    </lineage>
</organism>
<dbReference type="eggNOG" id="COG1670">
    <property type="taxonomic scope" value="Bacteria"/>
</dbReference>
<evidence type="ECO:0000313" key="2">
    <source>
        <dbReference type="EMBL" id="AIY66847.1"/>
    </source>
</evidence>
<dbReference type="PANTHER" id="PTHR43441:SF2">
    <property type="entry name" value="FAMILY ACETYLTRANSFERASE, PUTATIVE (AFU_ORTHOLOGUE AFUA_7G00850)-RELATED"/>
    <property type="match status" value="1"/>
</dbReference>
<dbReference type="PANTHER" id="PTHR43441">
    <property type="entry name" value="RIBOSOMAL-PROTEIN-SERINE ACETYLTRANSFERASE"/>
    <property type="match status" value="1"/>
</dbReference>
<dbReference type="GO" id="GO:0008999">
    <property type="term" value="F:protein-N-terminal-alanine acetyltransferase activity"/>
    <property type="evidence" value="ECO:0007669"/>
    <property type="project" value="TreeGrafter"/>
</dbReference>
<dbReference type="GO" id="GO:0005737">
    <property type="term" value="C:cytoplasm"/>
    <property type="evidence" value="ECO:0007669"/>
    <property type="project" value="TreeGrafter"/>
</dbReference>
<dbReference type="InterPro" id="IPR051908">
    <property type="entry name" value="Ribosomal_N-acetyltransferase"/>
</dbReference>
<reference evidence="2 3" key="1">
    <citation type="submission" date="2014-11" db="EMBL/GenBank/DDBJ databases">
        <title>Complete Genome Sequence of Pseudoalteromonas sp. Strain OCN003 Isolated from Kaneohe Bay, Oahu, Hawaii.</title>
        <authorList>
            <person name="Beurmann S."/>
            <person name="Videau P."/>
            <person name="Ushijima B."/>
            <person name="Smith A.M."/>
            <person name="Aeby G.S."/>
            <person name="Callahan S.M."/>
            <person name="Belcaid M."/>
        </authorList>
    </citation>
    <scope>NUCLEOTIDE SEQUENCE [LARGE SCALE GENOMIC DNA]</scope>
    <source>
        <strain evidence="2 3">OCN003</strain>
    </source>
</reference>
<keyword evidence="3" id="KW-1185">Reference proteome</keyword>
<dbReference type="InterPro" id="IPR000182">
    <property type="entry name" value="GNAT_dom"/>
</dbReference>
<evidence type="ECO:0000259" key="1">
    <source>
        <dbReference type="Pfam" id="PF13302"/>
    </source>
</evidence>
<dbReference type="SUPFAM" id="SSF55729">
    <property type="entry name" value="Acyl-CoA N-acyltransferases (Nat)"/>
    <property type="match status" value="1"/>
</dbReference>
<dbReference type="EMBL" id="CP009889">
    <property type="protein sequence ID" value="AIY66847.1"/>
    <property type="molecule type" value="Genomic_DNA"/>
</dbReference>
<name>A0A0A7ELK4_9GAMM</name>
<feature type="domain" description="N-acetyltransferase" evidence="1">
    <location>
        <begin position="11"/>
        <end position="146"/>
    </location>
</feature>
<dbReference type="InterPro" id="IPR016181">
    <property type="entry name" value="Acyl_CoA_acyltransferase"/>
</dbReference>